<evidence type="ECO:0000256" key="8">
    <source>
        <dbReference type="ARBA" id="ARBA00022989"/>
    </source>
</evidence>
<dbReference type="RefSeq" id="WP_124868326.1">
    <property type="nucleotide sequence ID" value="NZ_RQZF01000001.1"/>
</dbReference>
<evidence type="ECO:0000256" key="6">
    <source>
        <dbReference type="ARBA" id="ARBA00022692"/>
    </source>
</evidence>
<dbReference type="PROSITE" id="PS50109">
    <property type="entry name" value="HIS_KIN"/>
    <property type="match status" value="1"/>
</dbReference>
<dbReference type="InterPro" id="IPR003660">
    <property type="entry name" value="HAMP_dom"/>
</dbReference>
<dbReference type="InterPro" id="IPR003594">
    <property type="entry name" value="HATPase_dom"/>
</dbReference>
<sequence length="479" mass="52497">MRVLPALRTTSIHTRLMWAMVLIAGIAVAISGTLLSTLQERSIHASTQAHLERVRDELIDLAYKGVDRKTQRPFATPQDLLYQHLQTQVLGHTEGAVGFVNGTPKFVPPSTDIHPEKDDELMAYVRPLVTGENIIIETVSTSTTTYKLLIAPIRKADQQGALLYVVDFGQATRDLRRAMMLYAAAAAITLALVVAAAWPLVRRLLHPIEELREAAESIDERDLTSRVPVRSADDLGALAAAFNKMLDRVENSVRAQRDLLNDVGHELRTPITVVRGHLELLDIYDSSDVEEVRELSIDELDRMAGLVNDILMLAKSGQSDFVSPVLSDVAGLTEQVFSKARALGERQWFLEGIAEGEQVLDAARITQAWLQLANNAVKYSRKGSIIVLGSALSEDTLKMWVTDEGVGIAPGDIDKVRQRFSRGTNAHHHAQGSGIGLNIVESILSAHGGELEIESVLGEGSTFTMCIPVKNSVEERTQA</sequence>
<dbReference type="InterPro" id="IPR004358">
    <property type="entry name" value="Sig_transdc_His_kin-like_C"/>
</dbReference>
<evidence type="ECO:0000259" key="11">
    <source>
        <dbReference type="PROSITE" id="PS50109"/>
    </source>
</evidence>
<feature type="transmembrane region" description="Helical" evidence="10">
    <location>
        <begin position="180"/>
        <end position="201"/>
    </location>
</feature>
<evidence type="ECO:0000256" key="7">
    <source>
        <dbReference type="ARBA" id="ARBA00022777"/>
    </source>
</evidence>
<feature type="domain" description="HAMP" evidence="12">
    <location>
        <begin position="202"/>
        <end position="254"/>
    </location>
</feature>
<dbReference type="OrthoDB" id="9786919at2"/>
<dbReference type="Pfam" id="PF00672">
    <property type="entry name" value="HAMP"/>
    <property type="match status" value="1"/>
</dbReference>
<dbReference type="SUPFAM" id="SSF55874">
    <property type="entry name" value="ATPase domain of HSP90 chaperone/DNA topoisomerase II/histidine kinase"/>
    <property type="match status" value="1"/>
</dbReference>
<dbReference type="GO" id="GO:0000155">
    <property type="term" value="F:phosphorelay sensor kinase activity"/>
    <property type="evidence" value="ECO:0007669"/>
    <property type="project" value="InterPro"/>
</dbReference>
<evidence type="ECO:0000256" key="1">
    <source>
        <dbReference type="ARBA" id="ARBA00000085"/>
    </source>
</evidence>
<dbReference type="Pfam" id="PF02518">
    <property type="entry name" value="HATPase_c"/>
    <property type="match status" value="1"/>
</dbReference>
<evidence type="ECO:0000256" key="5">
    <source>
        <dbReference type="ARBA" id="ARBA00022679"/>
    </source>
</evidence>
<dbReference type="PANTHER" id="PTHR43711:SF28">
    <property type="entry name" value="SENSOR HISTIDINE KINASE YXDK"/>
    <property type="match status" value="1"/>
</dbReference>
<evidence type="ECO:0000256" key="2">
    <source>
        <dbReference type="ARBA" id="ARBA00004236"/>
    </source>
</evidence>
<dbReference type="AlphaFoldDB" id="A0A3P1SHG8"/>
<dbReference type="SUPFAM" id="SSF47384">
    <property type="entry name" value="Homodimeric domain of signal transducing histidine kinase"/>
    <property type="match status" value="1"/>
</dbReference>
<dbReference type="Pfam" id="PF00512">
    <property type="entry name" value="HisKA"/>
    <property type="match status" value="1"/>
</dbReference>
<dbReference type="Proteomes" id="UP000280444">
    <property type="component" value="Unassembled WGS sequence"/>
</dbReference>
<dbReference type="InterPro" id="IPR003661">
    <property type="entry name" value="HisK_dim/P_dom"/>
</dbReference>
<feature type="transmembrane region" description="Helical" evidence="10">
    <location>
        <begin position="16"/>
        <end position="38"/>
    </location>
</feature>
<dbReference type="EC" id="2.7.13.3" evidence="3"/>
<protein>
    <recommendedName>
        <fullName evidence="3">histidine kinase</fullName>
        <ecNumber evidence="3">2.7.13.3</ecNumber>
    </recommendedName>
</protein>
<keyword evidence="9" id="KW-0902">Two-component regulatory system</keyword>
<comment type="caution">
    <text evidence="13">The sequence shown here is derived from an EMBL/GenBank/DDBJ whole genome shotgun (WGS) entry which is preliminary data.</text>
</comment>
<evidence type="ECO:0000313" key="14">
    <source>
        <dbReference type="Proteomes" id="UP000280444"/>
    </source>
</evidence>
<feature type="domain" description="Histidine kinase" evidence="11">
    <location>
        <begin position="262"/>
        <end position="471"/>
    </location>
</feature>
<comment type="subcellular location">
    <subcellularLocation>
        <location evidence="2">Cell membrane</location>
    </subcellularLocation>
</comment>
<dbReference type="CDD" id="cd00082">
    <property type="entry name" value="HisKA"/>
    <property type="match status" value="1"/>
</dbReference>
<proteinExistence type="predicted"/>
<dbReference type="SUPFAM" id="SSF158472">
    <property type="entry name" value="HAMP domain-like"/>
    <property type="match status" value="1"/>
</dbReference>
<dbReference type="SMART" id="SM00387">
    <property type="entry name" value="HATPase_c"/>
    <property type="match status" value="1"/>
</dbReference>
<keyword evidence="8 10" id="KW-1133">Transmembrane helix</keyword>
<organism evidence="13 14">
    <name type="scientific">Schaalia canis</name>
    <dbReference type="NCBI Taxonomy" id="100469"/>
    <lineage>
        <taxon>Bacteria</taxon>
        <taxon>Bacillati</taxon>
        <taxon>Actinomycetota</taxon>
        <taxon>Actinomycetes</taxon>
        <taxon>Actinomycetales</taxon>
        <taxon>Actinomycetaceae</taxon>
        <taxon>Schaalia</taxon>
    </lineage>
</organism>
<dbReference type="SMART" id="SM00388">
    <property type="entry name" value="HisKA"/>
    <property type="match status" value="1"/>
</dbReference>
<dbReference type="PROSITE" id="PS50885">
    <property type="entry name" value="HAMP"/>
    <property type="match status" value="1"/>
</dbReference>
<keyword evidence="14" id="KW-1185">Reference proteome</keyword>
<evidence type="ECO:0000256" key="3">
    <source>
        <dbReference type="ARBA" id="ARBA00012438"/>
    </source>
</evidence>
<dbReference type="PANTHER" id="PTHR43711">
    <property type="entry name" value="TWO-COMPONENT HISTIDINE KINASE"/>
    <property type="match status" value="1"/>
</dbReference>
<dbReference type="InterPro" id="IPR036097">
    <property type="entry name" value="HisK_dim/P_sf"/>
</dbReference>
<keyword evidence="7 13" id="KW-0418">Kinase</keyword>
<evidence type="ECO:0000256" key="4">
    <source>
        <dbReference type="ARBA" id="ARBA00022553"/>
    </source>
</evidence>
<dbReference type="PRINTS" id="PR00344">
    <property type="entry name" value="BCTRLSENSOR"/>
</dbReference>
<dbReference type="Gene3D" id="3.30.565.10">
    <property type="entry name" value="Histidine kinase-like ATPase, C-terminal domain"/>
    <property type="match status" value="1"/>
</dbReference>
<reference evidence="13 14" key="1">
    <citation type="submission" date="2018-11" db="EMBL/GenBank/DDBJ databases">
        <title>Genomes From Bacteria Associated with the Canine Oral Cavity: a Test Case for Automated Genome-Based Taxonomic Assignment.</title>
        <authorList>
            <person name="Coil D.A."/>
            <person name="Jospin G."/>
            <person name="Darling A.E."/>
            <person name="Wallis C."/>
            <person name="Davis I.J."/>
            <person name="Harris S."/>
            <person name="Eisen J.A."/>
            <person name="Holcombe L.J."/>
            <person name="O'Flynn C."/>
        </authorList>
    </citation>
    <scope>NUCLEOTIDE SEQUENCE [LARGE SCALE GENOMIC DNA]</scope>
    <source>
        <strain evidence="13 14">OH770</strain>
    </source>
</reference>
<dbReference type="GO" id="GO:0005886">
    <property type="term" value="C:plasma membrane"/>
    <property type="evidence" value="ECO:0007669"/>
    <property type="project" value="UniProtKB-SubCell"/>
</dbReference>
<comment type="catalytic activity">
    <reaction evidence="1">
        <text>ATP + protein L-histidine = ADP + protein N-phospho-L-histidine.</text>
        <dbReference type="EC" id="2.7.13.3"/>
    </reaction>
</comment>
<dbReference type="CDD" id="cd06225">
    <property type="entry name" value="HAMP"/>
    <property type="match status" value="1"/>
</dbReference>
<evidence type="ECO:0000256" key="9">
    <source>
        <dbReference type="ARBA" id="ARBA00023012"/>
    </source>
</evidence>
<accession>A0A3P1SHG8</accession>
<dbReference type="Gene3D" id="1.10.287.130">
    <property type="match status" value="1"/>
</dbReference>
<keyword evidence="4" id="KW-0597">Phosphoprotein</keyword>
<evidence type="ECO:0000256" key="10">
    <source>
        <dbReference type="SAM" id="Phobius"/>
    </source>
</evidence>
<dbReference type="InterPro" id="IPR050736">
    <property type="entry name" value="Sensor_HK_Regulatory"/>
</dbReference>
<dbReference type="InterPro" id="IPR036890">
    <property type="entry name" value="HATPase_C_sf"/>
</dbReference>
<dbReference type="InterPro" id="IPR005467">
    <property type="entry name" value="His_kinase_dom"/>
</dbReference>
<dbReference type="Gene3D" id="6.10.340.10">
    <property type="match status" value="1"/>
</dbReference>
<keyword evidence="6 10" id="KW-0812">Transmembrane</keyword>
<keyword evidence="10" id="KW-0472">Membrane</keyword>
<keyword evidence="5" id="KW-0808">Transferase</keyword>
<name>A0A3P1SHG8_9ACTO</name>
<evidence type="ECO:0000259" key="12">
    <source>
        <dbReference type="PROSITE" id="PS50885"/>
    </source>
</evidence>
<dbReference type="SMART" id="SM00304">
    <property type="entry name" value="HAMP"/>
    <property type="match status" value="1"/>
</dbReference>
<evidence type="ECO:0000313" key="13">
    <source>
        <dbReference type="EMBL" id="RRC96588.1"/>
    </source>
</evidence>
<dbReference type="EMBL" id="RQZF01000001">
    <property type="protein sequence ID" value="RRC96588.1"/>
    <property type="molecule type" value="Genomic_DNA"/>
</dbReference>
<gene>
    <name evidence="13" type="ORF">EII11_02320</name>
</gene>